<name>A0A6G1HGV0_9PEZI</name>
<evidence type="ECO:0000256" key="1">
    <source>
        <dbReference type="SAM" id="Phobius"/>
    </source>
</evidence>
<dbReference type="Proteomes" id="UP000800041">
    <property type="component" value="Unassembled WGS sequence"/>
</dbReference>
<keyword evidence="3" id="KW-1185">Reference proteome</keyword>
<dbReference type="AlphaFoldDB" id="A0A6G1HGV0"/>
<keyword evidence="1" id="KW-0812">Transmembrane</keyword>
<evidence type="ECO:0000313" key="2">
    <source>
        <dbReference type="EMBL" id="KAF1992168.1"/>
    </source>
</evidence>
<dbReference type="EMBL" id="ML977137">
    <property type="protein sequence ID" value="KAF1992168.1"/>
    <property type="molecule type" value="Genomic_DNA"/>
</dbReference>
<keyword evidence="1" id="KW-0472">Membrane</keyword>
<reference evidence="2" key="1">
    <citation type="journal article" date="2020" name="Stud. Mycol.">
        <title>101 Dothideomycetes genomes: a test case for predicting lifestyles and emergence of pathogens.</title>
        <authorList>
            <person name="Haridas S."/>
            <person name="Albert R."/>
            <person name="Binder M."/>
            <person name="Bloem J."/>
            <person name="Labutti K."/>
            <person name="Salamov A."/>
            <person name="Andreopoulos B."/>
            <person name="Baker S."/>
            <person name="Barry K."/>
            <person name="Bills G."/>
            <person name="Bluhm B."/>
            <person name="Cannon C."/>
            <person name="Castanera R."/>
            <person name="Culley D."/>
            <person name="Daum C."/>
            <person name="Ezra D."/>
            <person name="Gonzalez J."/>
            <person name="Henrissat B."/>
            <person name="Kuo A."/>
            <person name="Liang C."/>
            <person name="Lipzen A."/>
            <person name="Lutzoni F."/>
            <person name="Magnuson J."/>
            <person name="Mondo S."/>
            <person name="Nolan M."/>
            <person name="Ohm R."/>
            <person name="Pangilinan J."/>
            <person name="Park H.-J."/>
            <person name="Ramirez L."/>
            <person name="Alfaro M."/>
            <person name="Sun H."/>
            <person name="Tritt A."/>
            <person name="Yoshinaga Y."/>
            <person name="Zwiers L.-H."/>
            <person name="Turgeon B."/>
            <person name="Goodwin S."/>
            <person name="Spatafora J."/>
            <person name="Crous P."/>
            <person name="Grigoriev I."/>
        </authorList>
    </citation>
    <scope>NUCLEOTIDE SEQUENCE</scope>
    <source>
        <strain evidence="2">CBS 113979</strain>
    </source>
</reference>
<proteinExistence type="predicted"/>
<sequence length="144" mass="16049">MNNISKHSLSQSLATPLGRISFHRCYYCSDTRTSALYVIIFFMTRPFGSCLSAVFRLPHIEPLFKSPAQESLLGGRVGRSLNTRVKTTYPVIKRPSQPRISPKGLSTDIALSPRGSRKSLVRFLTGTVSCMSHIHARHPPYSEA</sequence>
<protein>
    <submittedName>
        <fullName evidence="2">Uncharacterized protein</fullName>
    </submittedName>
</protein>
<accession>A0A6G1HGV0</accession>
<gene>
    <name evidence="2" type="ORF">K402DRAFT_208</name>
</gene>
<organism evidence="2 3">
    <name type="scientific">Aulographum hederae CBS 113979</name>
    <dbReference type="NCBI Taxonomy" id="1176131"/>
    <lineage>
        <taxon>Eukaryota</taxon>
        <taxon>Fungi</taxon>
        <taxon>Dikarya</taxon>
        <taxon>Ascomycota</taxon>
        <taxon>Pezizomycotina</taxon>
        <taxon>Dothideomycetes</taxon>
        <taxon>Pleosporomycetidae</taxon>
        <taxon>Aulographales</taxon>
        <taxon>Aulographaceae</taxon>
    </lineage>
</organism>
<keyword evidence="1" id="KW-1133">Transmembrane helix</keyword>
<evidence type="ECO:0000313" key="3">
    <source>
        <dbReference type="Proteomes" id="UP000800041"/>
    </source>
</evidence>
<feature type="transmembrane region" description="Helical" evidence="1">
    <location>
        <begin position="35"/>
        <end position="55"/>
    </location>
</feature>